<feature type="transmembrane region" description="Helical" evidence="1">
    <location>
        <begin position="49"/>
        <end position="68"/>
    </location>
</feature>
<evidence type="ECO:0000313" key="2">
    <source>
        <dbReference type="EMBL" id="MFC5342756.1"/>
    </source>
</evidence>
<comment type="caution">
    <text evidence="2">The sequence shown here is derived from an EMBL/GenBank/DDBJ whole genome shotgun (WGS) entry which is preliminary data.</text>
</comment>
<dbReference type="Proteomes" id="UP001596152">
    <property type="component" value="Unassembled WGS sequence"/>
</dbReference>
<proteinExistence type="predicted"/>
<keyword evidence="1" id="KW-1133">Transmembrane helix</keyword>
<dbReference type="EMBL" id="JBHSLF010000004">
    <property type="protein sequence ID" value="MFC5342756.1"/>
    <property type="molecule type" value="Genomic_DNA"/>
</dbReference>
<evidence type="ECO:0008006" key="4">
    <source>
        <dbReference type="Google" id="ProtNLM"/>
    </source>
</evidence>
<keyword evidence="1" id="KW-0812">Transmembrane</keyword>
<evidence type="ECO:0000313" key="3">
    <source>
        <dbReference type="Proteomes" id="UP001596152"/>
    </source>
</evidence>
<organism evidence="2 3">
    <name type="scientific">Brevundimonas staleyi</name>
    <dbReference type="NCBI Taxonomy" id="74326"/>
    <lineage>
        <taxon>Bacteria</taxon>
        <taxon>Pseudomonadati</taxon>
        <taxon>Pseudomonadota</taxon>
        <taxon>Alphaproteobacteria</taxon>
        <taxon>Caulobacterales</taxon>
        <taxon>Caulobacteraceae</taxon>
        <taxon>Brevundimonas</taxon>
    </lineage>
</organism>
<sequence length="77" mass="8275">MTQPFDARPISKAARNERRKLLSSSFNTIGLTVAGIGVLTPLITGARASSTLTIWACGAISVVLHLLARRLLRSLED</sequence>
<keyword evidence="1" id="KW-0472">Membrane</keyword>
<accession>A0ABW0FMX1</accession>
<feature type="transmembrane region" description="Helical" evidence="1">
    <location>
        <begin position="21"/>
        <end position="43"/>
    </location>
</feature>
<name>A0ABW0FMX1_9CAUL</name>
<protein>
    <recommendedName>
        <fullName evidence="4">Amino acid transporter</fullName>
    </recommendedName>
</protein>
<evidence type="ECO:0000256" key="1">
    <source>
        <dbReference type="SAM" id="Phobius"/>
    </source>
</evidence>
<gene>
    <name evidence="2" type="ORF">ACFPIE_02450</name>
</gene>
<keyword evidence="3" id="KW-1185">Reference proteome</keyword>
<reference evidence="3" key="1">
    <citation type="journal article" date="2019" name="Int. J. Syst. Evol. Microbiol.">
        <title>The Global Catalogue of Microorganisms (GCM) 10K type strain sequencing project: providing services to taxonomists for standard genome sequencing and annotation.</title>
        <authorList>
            <consortium name="The Broad Institute Genomics Platform"/>
            <consortium name="The Broad Institute Genome Sequencing Center for Infectious Disease"/>
            <person name="Wu L."/>
            <person name="Ma J."/>
        </authorList>
    </citation>
    <scope>NUCLEOTIDE SEQUENCE [LARGE SCALE GENOMIC DNA]</scope>
    <source>
        <strain evidence="3">JCM 12125</strain>
    </source>
</reference>
<dbReference type="RefSeq" id="WP_374038676.1">
    <property type="nucleotide sequence ID" value="NZ_CP169082.1"/>
</dbReference>